<dbReference type="InterPro" id="IPR001163">
    <property type="entry name" value="Sm_dom_euk/arc"/>
</dbReference>
<dbReference type="EMBL" id="CDHK01000002">
    <property type="protein sequence ID" value="CEJ55795.1"/>
    <property type="molecule type" value="Genomic_DNA"/>
</dbReference>
<name>A0A0F7TGY1_PENBI</name>
<comment type="subunit">
    <text evidence="1">Component of the heptameric LSM1-LSM7 complex, which consists of LSM1, LSM2, LSM3, LSM4, LSM5, LSM6 and LSM7. Component of the heptameric LSM2-LSM8 complex, which consists of LSM2, LSM3, LSM4, LSM5, LSM6, LSM7 and LSM8. The LSm subunits form a seven-membered ring structure with a doughnut shape.</text>
</comment>
<dbReference type="SUPFAM" id="SSF50182">
    <property type="entry name" value="Sm-like ribonucleoproteins"/>
    <property type="match status" value="1"/>
</dbReference>
<sequence>MDSEKAVEYLNSLLGRTLRIHATDGRMFVGLFKCTDAERNIILANSFEYRLPTASAIQEAAAKESESWDKTEPKAATVKVNMSSRLIGLIVIPGRHITKIELE</sequence>
<dbReference type="InterPro" id="IPR034110">
    <property type="entry name" value="LSMD1_Sm"/>
</dbReference>
<dbReference type="SMART" id="SM00651">
    <property type="entry name" value="Sm"/>
    <property type="match status" value="1"/>
</dbReference>
<reference evidence="4" key="1">
    <citation type="journal article" date="2015" name="Genome Announc.">
        <title>Draft genome sequence of the fungus Penicillium brasilianum MG11.</title>
        <authorList>
            <person name="Horn F."/>
            <person name="Linde J."/>
            <person name="Mattern D.J."/>
            <person name="Walther G."/>
            <person name="Guthke R."/>
            <person name="Brakhage A.A."/>
            <person name="Valiante V."/>
        </authorList>
    </citation>
    <scope>NUCLEOTIDE SEQUENCE [LARGE SCALE GENOMIC DNA]</scope>
    <source>
        <strain evidence="4">MG11</strain>
    </source>
</reference>
<dbReference type="InterPro" id="IPR010920">
    <property type="entry name" value="LSM_dom_sf"/>
</dbReference>
<dbReference type="Proteomes" id="UP000042958">
    <property type="component" value="Unassembled WGS sequence"/>
</dbReference>
<accession>A0A0F7TGY1</accession>
<organism evidence="3 4">
    <name type="scientific">Penicillium brasilianum</name>
    <dbReference type="NCBI Taxonomy" id="104259"/>
    <lineage>
        <taxon>Eukaryota</taxon>
        <taxon>Fungi</taxon>
        <taxon>Dikarya</taxon>
        <taxon>Ascomycota</taxon>
        <taxon>Pezizomycotina</taxon>
        <taxon>Eurotiomycetes</taxon>
        <taxon>Eurotiomycetidae</taxon>
        <taxon>Eurotiales</taxon>
        <taxon>Aspergillaceae</taxon>
        <taxon>Penicillium</taxon>
    </lineage>
</organism>
<gene>
    <name evidence="3" type="ORF">PMG11_02030</name>
</gene>
<protein>
    <recommendedName>
        <fullName evidence="2">Sm domain-containing protein</fullName>
    </recommendedName>
</protein>
<feature type="domain" description="Sm" evidence="2">
    <location>
        <begin position="8"/>
        <end position="102"/>
    </location>
</feature>
<dbReference type="GO" id="GO:0031417">
    <property type="term" value="C:NatC complex"/>
    <property type="evidence" value="ECO:0007669"/>
    <property type="project" value="InterPro"/>
</dbReference>
<evidence type="ECO:0000256" key="1">
    <source>
        <dbReference type="ARBA" id="ARBA00025892"/>
    </source>
</evidence>
<dbReference type="STRING" id="104259.A0A0F7TGY1"/>
<dbReference type="Gene3D" id="2.30.30.100">
    <property type="match status" value="1"/>
</dbReference>
<dbReference type="CDD" id="cd06168">
    <property type="entry name" value="LSMD1"/>
    <property type="match status" value="1"/>
</dbReference>
<dbReference type="AlphaFoldDB" id="A0A0F7TGY1"/>
<dbReference type="InterPro" id="IPR050914">
    <property type="entry name" value="snRNP_SmB/NAA38-like"/>
</dbReference>
<proteinExistence type="predicted"/>
<dbReference type="Pfam" id="PF01423">
    <property type="entry name" value="LSM"/>
    <property type="match status" value="1"/>
</dbReference>
<keyword evidence="4" id="KW-1185">Reference proteome</keyword>
<dbReference type="OrthoDB" id="368909at2759"/>
<evidence type="ECO:0000313" key="3">
    <source>
        <dbReference type="EMBL" id="CEJ55795.1"/>
    </source>
</evidence>
<dbReference type="PANTHER" id="PTHR10701">
    <property type="entry name" value="SMALL NUCLEAR RIBONUCLEOPROTEIN-ASSOCIATED PROTEIN B AND N"/>
    <property type="match status" value="1"/>
</dbReference>
<evidence type="ECO:0000313" key="4">
    <source>
        <dbReference type="Proteomes" id="UP000042958"/>
    </source>
</evidence>
<evidence type="ECO:0000259" key="2">
    <source>
        <dbReference type="SMART" id="SM00651"/>
    </source>
</evidence>
<dbReference type="PANTHER" id="PTHR10701:SF5">
    <property type="entry name" value="N-ALPHA-ACETYLTRANSFERASE 38, NATC AUXILIARY SUBUNIT"/>
    <property type="match status" value="1"/>
</dbReference>